<organism evidence="2 3">
    <name type="scientific">Colletotrichum higginsianum (strain IMI 349063)</name>
    <name type="common">Crucifer anthracnose fungus</name>
    <dbReference type="NCBI Taxonomy" id="759273"/>
    <lineage>
        <taxon>Eukaryota</taxon>
        <taxon>Fungi</taxon>
        <taxon>Dikarya</taxon>
        <taxon>Ascomycota</taxon>
        <taxon>Pezizomycotina</taxon>
        <taxon>Sordariomycetes</taxon>
        <taxon>Hypocreomycetidae</taxon>
        <taxon>Glomerellales</taxon>
        <taxon>Glomerellaceae</taxon>
        <taxon>Colletotrichum</taxon>
        <taxon>Colletotrichum destructivum species complex</taxon>
    </lineage>
</organism>
<feature type="non-terminal residue" evidence="2">
    <location>
        <position position="259"/>
    </location>
</feature>
<reference evidence="3" key="1">
    <citation type="journal article" date="2012" name="Nat. Genet.">
        <title>Lifestyle transitions in plant pathogenic Colletotrichum fungi deciphered by genome and transcriptome analyses.</title>
        <authorList>
            <person name="O'Connell R.J."/>
            <person name="Thon M.R."/>
            <person name="Hacquard S."/>
            <person name="Amyotte S.G."/>
            <person name="Kleemann J."/>
            <person name="Torres M.F."/>
            <person name="Damm U."/>
            <person name="Buiate E.A."/>
            <person name="Epstein L."/>
            <person name="Alkan N."/>
            <person name="Altmueller J."/>
            <person name="Alvarado-Balderrama L."/>
            <person name="Bauser C.A."/>
            <person name="Becker C."/>
            <person name="Birren B.W."/>
            <person name="Chen Z."/>
            <person name="Choi J."/>
            <person name="Crouch J.A."/>
            <person name="Duvick J.P."/>
            <person name="Farman M.A."/>
            <person name="Gan P."/>
            <person name="Heiman D."/>
            <person name="Henrissat B."/>
            <person name="Howard R.J."/>
            <person name="Kabbage M."/>
            <person name="Koch C."/>
            <person name="Kracher B."/>
            <person name="Kubo Y."/>
            <person name="Law A.D."/>
            <person name="Lebrun M.-H."/>
            <person name="Lee Y.-H."/>
            <person name="Miyara I."/>
            <person name="Moore N."/>
            <person name="Neumann U."/>
            <person name="Nordstroem K."/>
            <person name="Panaccione D.G."/>
            <person name="Panstruga R."/>
            <person name="Place M."/>
            <person name="Proctor R.H."/>
            <person name="Prusky D."/>
            <person name="Rech G."/>
            <person name="Reinhardt R."/>
            <person name="Rollins J.A."/>
            <person name="Rounsley S."/>
            <person name="Schardl C.L."/>
            <person name="Schwartz D.C."/>
            <person name="Shenoy N."/>
            <person name="Shirasu K."/>
            <person name="Sikhakolli U.R."/>
            <person name="Stueber K."/>
            <person name="Sukno S.A."/>
            <person name="Sweigard J.A."/>
            <person name="Takano Y."/>
            <person name="Takahara H."/>
            <person name="Trail F."/>
            <person name="van der Does H.C."/>
            <person name="Voll L.M."/>
            <person name="Will I."/>
            <person name="Young S."/>
            <person name="Zeng Q."/>
            <person name="Zhang J."/>
            <person name="Zhou S."/>
            <person name="Dickman M.B."/>
            <person name="Schulze-Lefert P."/>
            <person name="Ver Loren van Themaat E."/>
            <person name="Ma L.-J."/>
            <person name="Vaillancourt L.J."/>
        </authorList>
    </citation>
    <scope>NUCLEOTIDE SEQUENCE [LARGE SCALE GENOMIC DNA]</scope>
    <source>
        <strain evidence="3">IMI 349063</strain>
    </source>
</reference>
<accession>H1UWH2</accession>
<name>H1UWH2_COLHI</name>
<feature type="compositionally biased region" description="Basic and acidic residues" evidence="1">
    <location>
        <begin position="248"/>
        <end position="259"/>
    </location>
</feature>
<dbReference type="HOGENOM" id="CLU_1075839_0_0_1"/>
<dbReference type="AlphaFoldDB" id="H1UWH2"/>
<feature type="region of interest" description="Disordered" evidence="1">
    <location>
        <begin position="28"/>
        <end position="259"/>
    </location>
</feature>
<protein>
    <submittedName>
        <fullName evidence="2">Acyl-CoA oxidase</fullName>
    </submittedName>
</protein>
<feature type="compositionally biased region" description="Low complexity" evidence="1">
    <location>
        <begin position="229"/>
        <end position="243"/>
    </location>
</feature>
<feature type="compositionally biased region" description="Basic and acidic residues" evidence="1">
    <location>
        <begin position="172"/>
        <end position="203"/>
    </location>
</feature>
<evidence type="ECO:0000313" key="2">
    <source>
        <dbReference type="EMBL" id="CCF32323.1"/>
    </source>
</evidence>
<dbReference type="Proteomes" id="UP000007174">
    <property type="component" value="Unassembled WGS sequence"/>
</dbReference>
<evidence type="ECO:0000313" key="3">
    <source>
        <dbReference type="Proteomes" id="UP000007174"/>
    </source>
</evidence>
<gene>
    <name evidence="2" type="ORF">CH063_04734</name>
</gene>
<dbReference type="EMBL" id="CACQ02000390">
    <property type="protein sequence ID" value="CCF32323.1"/>
    <property type="molecule type" value="Genomic_DNA"/>
</dbReference>
<feature type="compositionally biased region" description="Basic residues" evidence="1">
    <location>
        <begin position="128"/>
        <end position="142"/>
    </location>
</feature>
<evidence type="ECO:0000256" key="1">
    <source>
        <dbReference type="SAM" id="MobiDB-lite"/>
    </source>
</evidence>
<proteinExistence type="predicted"/>
<feature type="non-terminal residue" evidence="2">
    <location>
        <position position="1"/>
    </location>
</feature>
<sequence length="259" mass="29662">RHRLVVRRLPADPDVGGRQLHAHAAGVPLPSQVGALRPQGEPRQQRHDAHPVRVPPSPRHRRRLRRPRLRRGPRRRLRLARVLSDLRGPPPPRRGQAVVEQPARRLLAPQHRPRPVHGRQELPPGPQRPRHDRPARRRHRRPAAQALPPVRPPHARAGGQRVLQLRRRHRPSDHARPDQGRHDPAGRDPPPRRAPCRRVEVRRLGPGQQSGPPRRQGLRGHVQARERGQPAQQRRLRPVPQQQGAVQEGREEGPEKQVV</sequence>
<feature type="compositionally biased region" description="Basic residues" evidence="1">
    <location>
        <begin position="58"/>
        <end position="79"/>
    </location>
</feature>